<protein>
    <submittedName>
        <fullName evidence="2">Uncharacterized protein</fullName>
    </submittedName>
</protein>
<comment type="caution">
    <text evidence="2">The sequence shown here is derived from an EMBL/GenBank/DDBJ whole genome shotgun (WGS) entry which is preliminary data.</text>
</comment>
<dbReference type="EMBL" id="JAACXV010000354">
    <property type="protein sequence ID" value="KAF7279586.1"/>
    <property type="molecule type" value="Genomic_DNA"/>
</dbReference>
<reference evidence="2" key="1">
    <citation type="submission" date="2020-08" db="EMBL/GenBank/DDBJ databases">
        <title>Genome sequencing and assembly of the red palm weevil Rhynchophorus ferrugineus.</title>
        <authorList>
            <person name="Dias G.B."/>
            <person name="Bergman C.M."/>
            <person name="Manee M."/>
        </authorList>
    </citation>
    <scope>NUCLEOTIDE SEQUENCE</scope>
    <source>
        <strain evidence="2">AA-2017</strain>
        <tissue evidence="2">Whole larva</tissue>
    </source>
</reference>
<dbReference type="AlphaFoldDB" id="A0A834MF30"/>
<proteinExistence type="predicted"/>
<feature type="region of interest" description="Disordered" evidence="1">
    <location>
        <begin position="47"/>
        <end position="67"/>
    </location>
</feature>
<feature type="compositionally biased region" description="Basic and acidic residues" evidence="1">
    <location>
        <begin position="1"/>
        <end position="12"/>
    </location>
</feature>
<accession>A0A834MF30</accession>
<evidence type="ECO:0000313" key="3">
    <source>
        <dbReference type="Proteomes" id="UP000625711"/>
    </source>
</evidence>
<organism evidence="2 3">
    <name type="scientific">Rhynchophorus ferrugineus</name>
    <name type="common">Red palm weevil</name>
    <name type="synonym">Curculio ferrugineus</name>
    <dbReference type="NCBI Taxonomy" id="354439"/>
    <lineage>
        <taxon>Eukaryota</taxon>
        <taxon>Metazoa</taxon>
        <taxon>Ecdysozoa</taxon>
        <taxon>Arthropoda</taxon>
        <taxon>Hexapoda</taxon>
        <taxon>Insecta</taxon>
        <taxon>Pterygota</taxon>
        <taxon>Neoptera</taxon>
        <taxon>Endopterygota</taxon>
        <taxon>Coleoptera</taxon>
        <taxon>Polyphaga</taxon>
        <taxon>Cucujiformia</taxon>
        <taxon>Curculionidae</taxon>
        <taxon>Dryophthorinae</taxon>
        <taxon>Rhynchophorus</taxon>
    </lineage>
</organism>
<gene>
    <name evidence="2" type="ORF">GWI33_006981</name>
</gene>
<evidence type="ECO:0000256" key="1">
    <source>
        <dbReference type="SAM" id="MobiDB-lite"/>
    </source>
</evidence>
<keyword evidence="3" id="KW-1185">Reference proteome</keyword>
<dbReference type="Proteomes" id="UP000625711">
    <property type="component" value="Unassembled WGS sequence"/>
</dbReference>
<evidence type="ECO:0000313" key="2">
    <source>
        <dbReference type="EMBL" id="KAF7279586.1"/>
    </source>
</evidence>
<feature type="region of interest" description="Disordered" evidence="1">
    <location>
        <begin position="1"/>
        <end position="21"/>
    </location>
</feature>
<sequence length="87" mass="9462">MPNDGEECHEGGRTGGLHTLPSTTDDWFAKCFSAFWTWGTFGGPTPFRSACETTPHPSPPSRNSRDLTATAPAPKLFWFCDNVTGVT</sequence>
<name>A0A834MF30_RHYFE</name>